<accession>A0AAD5WEX1</accession>
<organism evidence="1 2">
    <name type="scientific">Parelaphostrongylus tenuis</name>
    <name type="common">Meningeal worm</name>
    <dbReference type="NCBI Taxonomy" id="148309"/>
    <lineage>
        <taxon>Eukaryota</taxon>
        <taxon>Metazoa</taxon>
        <taxon>Ecdysozoa</taxon>
        <taxon>Nematoda</taxon>
        <taxon>Chromadorea</taxon>
        <taxon>Rhabditida</taxon>
        <taxon>Rhabditina</taxon>
        <taxon>Rhabditomorpha</taxon>
        <taxon>Strongyloidea</taxon>
        <taxon>Metastrongylidae</taxon>
        <taxon>Parelaphostrongylus</taxon>
    </lineage>
</organism>
<sequence length="77" mass="8670">MFTHHPDLRRYFKGAESYTADDVQKSERDGPSDLEANRLAVPMSENSVVDMIDTDNTALKKFSRFSEKTAKFIVGGV</sequence>
<dbReference type="GO" id="GO:0020037">
    <property type="term" value="F:heme binding"/>
    <property type="evidence" value="ECO:0007669"/>
    <property type="project" value="InterPro"/>
</dbReference>
<dbReference type="EMBL" id="JAHQIW010005958">
    <property type="protein sequence ID" value="KAJ1367612.1"/>
    <property type="molecule type" value="Genomic_DNA"/>
</dbReference>
<dbReference type="InterPro" id="IPR009050">
    <property type="entry name" value="Globin-like_sf"/>
</dbReference>
<keyword evidence="2" id="KW-1185">Reference proteome</keyword>
<proteinExistence type="predicted"/>
<name>A0AAD5WEX1_PARTN</name>
<dbReference type="Gene3D" id="1.10.490.10">
    <property type="entry name" value="Globins"/>
    <property type="match status" value="1"/>
</dbReference>
<comment type="caution">
    <text evidence="1">The sequence shown here is derived from an EMBL/GenBank/DDBJ whole genome shotgun (WGS) entry which is preliminary data.</text>
</comment>
<dbReference type="GO" id="GO:0019825">
    <property type="term" value="F:oxygen binding"/>
    <property type="evidence" value="ECO:0007669"/>
    <property type="project" value="InterPro"/>
</dbReference>
<dbReference type="AlphaFoldDB" id="A0AAD5WEX1"/>
<dbReference type="Proteomes" id="UP001196413">
    <property type="component" value="Unassembled WGS sequence"/>
</dbReference>
<dbReference type="InterPro" id="IPR012292">
    <property type="entry name" value="Globin/Proto"/>
</dbReference>
<dbReference type="SUPFAM" id="SSF46458">
    <property type="entry name" value="Globin-like"/>
    <property type="match status" value="1"/>
</dbReference>
<evidence type="ECO:0000313" key="2">
    <source>
        <dbReference type="Proteomes" id="UP001196413"/>
    </source>
</evidence>
<reference evidence="1" key="1">
    <citation type="submission" date="2021-06" db="EMBL/GenBank/DDBJ databases">
        <title>Parelaphostrongylus tenuis whole genome reference sequence.</title>
        <authorList>
            <person name="Garwood T.J."/>
            <person name="Larsen P.A."/>
            <person name="Fountain-Jones N.M."/>
            <person name="Garbe J.R."/>
            <person name="Macchietto M.G."/>
            <person name="Kania S.A."/>
            <person name="Gerhold R.W."/>
            <person name="Richards J.E."/>
            <person name="Wolf T.M."/>
        </authorList>
    </citation>
    <scope>NUCLEOTIDE SEQUENCE</scope>
    <source>
        <strain evidence="1">MNPRO001-30</strain>
        <tissue evidence="1">Meninges</tissue>
    </source>
</reference>
<evidence type="ECO:0000313" key="1">
    <source>
        <dbReference type="EMBL" id="KAJ1367612.1"/>
    </source>
</evidence>
<protein>
    <submittedName>
        <fullName evidence="1">Uncharacterized protein</fullName>
    </submittedName>
</protein>
<gene>
    <name evidence="1" type="ORF">KIN20_028555</name>
</gene>